<feature type="transmembrane region" description="Helical" evidence="1">
    <location>
        <begin position="64"/>
        <end position="83"/>
    </location>
</feature>
<accession>A0A2A2FFK5</accession>
<keyword evidence="1" id="KW-0812">Transmembrane</keyword>
<keyword evidence="1" id="KW-1133">Transmembrane helix</keyword>
<dbReference type="OrthoDB" id="222036at2157"/>
<sequence length="135" mass="13974">MDLRIAAALGGALYAVAVLSWMLSNGVHVDAPDPLSTAFAVGYAVGGLWLTAAVPLYLLGRASLVAPLIATGWLLGNTAYQWAYGTHLHPLSSHLTVWPLLFAAVLAAGATEALVRLGTDRVAGVGGLRRLWGTG</sequence>
<keyword evidence="3" id="KW-1185">Reference proteome</keyword>
<keyword evidence="1" id="KW-0472">Membrane</keyword>
<evidence type="ECO:0000256" key="1">
    <source>
        <dbReference type="SAM" id="Phobius"/>
    </source>
</evidence>
<reference evidence="2 3" key="1">
    <citation type="submission" date="2017-08" db="EMBL/GenBank/DDBJ databases">
        <title>The strain WRN001 was isolated from Binhai saline alkaline soil, Tianjin, China.</title>
        <authorList>
            <person name="Liu D."/>
            <person name="Zhang G."/>
        </authorList>
    </citation>
    <scope>NUCLEOTIDE SEQUENCE [LARGE SCALE GENOMIC DNA]</scope>
    <source>
        <strain evidence="2 3">WN019</strain>
    </source>
</reference>
<dbReference type="AlphaFoldDB" id="A0A2A2FFK5"/>
<feature type="transmembrane region" description="Helical" evidence="1">
    <location>
        <begin position="35"/>
        <end position="57"/>
    </location>
</feature>
<name>A0A2A2FFK5_9EURY</name>
<protein>
    <submittedName>
        <fullName evidence="2">Uncharacterized protein</fullName>
    </submittedName>
</protein>
<feature type="transmembrane region" description="Helical" evidence="1">
    <location>
        <begin position="95"/>
        <end position="115"/>
    </location>
</feature>
<organism evidence="2 3">
    <name type="scientific">Halorubrum salipaludis</name>
    <dbReference type="NCBI Taxonomy" id="2032630"/>
    <lineage>
        <taxon>Archaea</taxon>
        <taxon>Methanobacteriati</taxon>
        <taxon>Methanobacteriota</taxon>
        <taxon>Stenosarchaea group</taxon>
        <taxon>Halobacteria</taxon>
        <taxon>Halobacteriales</taxon>
        <taxon>Haloferacaceae</taxon>
        <taxon>Halorubrum</taxon>
    </lineage>
</organism>
<comment type="caution">
    <text evidence="2">The sequence shown here is derived from an EMBL/GenBank/DDBJ whole genome shotgun (WGS) entry which is preliminary data.</text>
</comment>
<dbReference type="Proteomes" id="UP000218083">
    <property type="component" value="Unassembled WGS sequence"/>
</dbReference>
<gene>
    <name evidence="2" type="ORF">CK500_11105</name>
</gene>
<evidence type="ECO:0000313" key="3">
    <source>
        <dbReference type="Proteomes" id="UP000218083"/>
    </source>
</evidence>
<feature type="transmembrane region" description="Helical" evidence="1">
    <location>
        <begin position="5"/>
        <end position="23"/>
    </location>
</feature>
<dbReference type="EMBL" id="NSKC01000005">
    <property type="protein sequence ID" value="PAU83422.1"/>
    <property type="molecule type" value="Genomic_DNA"/>
</dbReference>
<proteinExistence type="predicted"/>
<evidence type="ECO:0000313" key="2">
    <source>
        <dbReference type="EMBL" id="PAU83422.1"/>
    </source>
</evidence>